<dbReference type="Proteomes" id="UP000085678">
    <property type="component" value="Unplaced"/>
</dbReference>
<accession>A0A1S3HBF2</accession>
<keyword evidence="1" id="KW-0238">DNA-binding</keyword>
<organism evidence="4 5">
    <name type="scientific">Lingula anatina</name>
    <name type="common">Brachiopod</name>
    <name type="synonym">Lingula unguis</name>
    <dbReference type="NCBI Taxonomy" id="7574"/>
    <lineage>
        <taxon>Eukaryota</taxon>
        <taxon>Metazoa</taxon>
        <taxon>Spiralia</taxon>
        <taxon>Lophotrochozoa</taxon>
        <taxon>Brachiopoda</taxon>
        <taxon>Linguliformea</taxon>
        <taxon>Lingulata</taxon>
        <taxon>Lingulida</taxon>
        <taxon>Linguloidea</taxon>
        <taxon>Lingulidae</taxon>
        <taxon>Lingula</taxon>
    </lineage>
</organism>
<dbReference type="GO" id="GO:0003677">
    <property type="term" value="F:DNA binding"/>
    <property type="evidence" value="ECO:0007669"/>
    <property type="project" value="UniProtKB-KW"/>
</dbReference>
<dbReference type="Gene3D" id="1.10.10.60">
    <property type="entry name" value="Homeodomain-like"/>
    <property type="match status" value="1"/>
</dbReference>
<evidence type="ECO:0000256" key="1">
    <source>
        <dbReference type="ARBA" id="ARBA00023125"/>
    </source>
</evidence>
<dbReference type="RefSeq" id="XP_013383367.1">
    <property type="nucleotide sequence ID" value="XM_013527913.1"/>
</dbReference>
<dbReference type="OrthoDB" id="6115549at2759"/>
<evidence type="ECO:0000256" key="2">
    <source>
        <dbReference type="SAM" id="MobiDB-lite"/>
    </source>
</evidence>
<dbReference type="SUPFAM" id="SSF46689">
    <property type="entry name" value="Homeodomain-like"/>
    <property type="match status" value="1"/>
</dbReference>
<proteinExistence type="predicted"/>
<feature type="compositionally biased region" description="Basic residues" evidence="2">
    <location>
        <begin position="35"/>
        <end position="45"/>
    </location>
</feature>
<evidence type="ECO:0000313" key="4">
    <source>
        <dbReference type="Proteomes" id="UP000085678"/>
    </source>
</evidence>
<dbReference type="GeneID" id="106153814"/>
<feature type="domain" description="HTH CENPB-type" evidence="3">
    <location>
        <begin position="138"/>
        <end position="200"/>
    </location>
</feature>
<dbReference type="AlphaFoldDB" id="A0A1S3HBF2"/>
<evidence type="ECO:0000259" key="3">
    <source>
        <dbReference type="PROSITE" id="PS51253"/>
    </source>
</evidence>
<dbReference type="Pfam" id="PF03221">
    <property type="entry name" value="HTH_Tnp_Tc5"/>
    <property type="match status" value="1"/>
</dbReference>
<evidence type="ECO:0000313" key="5">
    <source>
        <dbReference type="RefSeq" id="XP_013383367.1"/>
    </source>
</evidence>
<keyword evidence="4" id="KW-1185">Reference proteome</keyword>
<gene>
    <name evidence="5" type="primary">LOC106153814</name>
</gene>
<dbReference type="KEGG" id="lak:106153814"/>
<dbReference type="InterPro" id="IPR006600">
    <property type="entry name" value="HTH_CenpB_DNA-bd_dom"/>
</dbReference>
<dbReference type="PROSITE" id="PS51253">
    <property type="entry name" value="HTH_CENPB"/>
    <property type="match status" value="1"/>
</dbReference>
<name>A0A1S3HBF2_LINAN</name>
<dbReference type="InterPro" id="IPR009057">
    <property type="entry name" value="Homeodomain-like_sf"/>
</dbReference>
<dbReference type="InParanoid" id="A0A1S3HBF2"/>
<protein>
    <submittedName>
        <fullName evidence="5">Uncharacterized protein LOC106153814</fullName>
    </submittedName>
</protein>
<sequence length="200" mass="22377">MAQQKIDLFFRKTSDVQNTFPASWLSEPLPERPKKQPVGRPKKVAVTRDAEPEVVDLMLSNERSAAKRRLDDAEITPVLSKRGKYRSYNLTEKKEIAQLASLHGVCSIAKKLNIPRSTISTWIAELNHLGEISCKGKQGTGKKCLLGKELEDDILAWVLGQRDLHLPVSVETLCSQAHALAASQGIDFKASRGWARRFME</sequence>
<reference evidence="5" key="1">
    <citation type="submission" date="2025-08" db="UniProtKB">
        <authorList>
            <consortium name="RefSeq"/>
        </authorList>
    </citation>
    <scope>IDENTIFICATION</scope>
    <source>
        <tissue evidence="5">Gonads</tissue>
    </source>
</reference>
<feature type="region of interest" description="Disordered" evidence="2">
    <location>
        <begin position="24"/>
        <end position="46"/>
    </location>
</feature>